<comment type="caution">
    <text evidence="4">The sequence shown here is derived from an EMBL/GenBank/DDBJ whole genome shotgun (WGS) entry which is preliminary data.</text>
</comment>
<evidence type="ECO:0000313" key="6">
    <source>
        <dbReference type="Proteomes" id="UP000324241"/>
    </source>
</evidence>
<dbReference type="OrthoDB" id="97518at2759"/>
<accession>A0A4S3J6S1</accession>
<evidence type="ECO:0000313" key="5">
    <source>
        <dbReference type="Proteomes" id="UP000308092"/>
    </source>
</evidence>
<evidence type="ECO:0000256" key="2">
    <source>
        <dbReference type="SAM" id="MobiDB-lite"/>
    </source>
</evidence>
<protein>
    <recommendedName>
        <fullName evidence="7">Tubby C-terminal domain-containing protein</fullName>
    </recommendedName>
</protein>
<feature type="compositionally biased region" description="Polar residues" evidence="2">
    <location>
        <begin position="239"/>
        <end position="248"/>
    </location>
</feature>
<dbReference type="Gene3D" id="2.40.160.200">
    <property type="entry name" value="LURP1-related"/>
    <property type="match status" value="1"/>
</dbReference>
<evidence type="ECO:0008006" key="7">
    <source>
        <dbReference type="Google" id="ProtNLM"/>
    </source>
</evidence>
<evidence type="ECO:0000313" key="4">
    <source>
        <dbReference type="EMBL" id="THC90580.1"/>
    </source>
</evidence>
<dbReference type="EMBL" id="QUQM01000004">
    <property type="protein sequence ID" value="KAA8646789.1"/>
    <property type="molecule type" value="Genomic_DNA"/>
</dbReference>
<reference evidence="3 6" key="2">
    <citation type="submission" date="2019-08" db="EMBL/GenBank/DDBJ databases">
        <title>The genome sequence of a newly discovered highly antifungal drug resistant Aspergillus species, Aspergillus tanneri NIH 1004.</title>
        <authorList>
            <person name="Mounaud S."/>
            <person name="Singh I."/>
            <person name="Joardar V."/>
            <person name="Pakala S."/>
            <person name="Pakala S."/>
            <person name="Venepally P."/>
            <person name="Chung J.K."/>
            <person name="Losada L."/>
            <person name="Nierman W.C."/>
        </authorList>
    </citation>
    <scope>NUCLEOTIDE SEQUENCE [LARGE SCALE GENOMIC DNA]</scope>
    <source>
        <strain evidence="3 6">NIH1004</strain>
    </source>
</reference>
<dbReference type="STRING" id="1220188.A0A4S3J6S1"/>
<dbReference type="Pfam" id="PF04525">
    <property type="entry name" value="LOR"/>
    <property type="match status" value="1"/>
</dbReference>
<comment type="similarity">
    <text evidence="1">Belongs to the LOR family.</text>
</comment>
<dbReference type="Proteomes" id="UP000324241">
    <property type="component" value="Unassembled WGS sequence"/>
</dbReference>
<proteinExistence type="inferred from homology"/>
<evidence type="ECO:0000313" key="3">
    <source>
        <dbReference type="EMBL" id="KAA8646789.1"/>
    </source>
</evidence>
<organism evidence="4 5">
    <name type="scientific">Aspergillus tanneri</name>
    <dbReference type="NCBI Taxonomy" id="1220188"/>
    <lineage>
        <taxon>Eukaryota</taxon>
        <taxon>Fungi</taxon>
        <taxon>Dikarya</taxon>
        <taxon>Ascomycota</taxon>
        <taxon>Pezizomycotina</taxon>
        <taxon>Eurotiomycetes</taxon>
        <taxon>Eurotiomycetidae</taxon>
        <taxon>Eurotiales</taxon>
        <taxon>Aspergillaceae</taxon>
        <taxon>Aspergillus</taxon>
        <taxon>Aspergillus subgen. Circumdati</taxon>
    </lineage>
</organism>
<dbReference type="InterPro" id="IPR007612">
    <property type="entry name" value="LOR"/>
</dbReference>
<dbReference type="InterPro" id="IPR025659">
    <property type="entry name" value="Tubby-like_C"/>
</dbReference>
<evidence type="ECO:0000256" key="1">
    <source>
        <dbReference type="ARBA" id="ARBA00005437"/>
    </source>
</evidence>
<dbReference type="Proteomes" id="UP000308092">
    <property type="component" value="Unassembled WGS sequence"/>
</dbReference>
<gene>
    <name evidence="3" type="ORF">ATNIH1004_005464</name>
    <name evidence="4" type="ORF">EYZ11_009959</name>
</gene>
<dbReference type="AlphaFoldDB" id="A0A4S3J6S1"/>
<dbReference type="InterPro" id="IPR038595">
    <property type="entry name" value="LOR_sf"/>
</dbReference>
<dbReference type="EMBL" id="SOSA01000505">
    <property type="protein sequence ID" value="THC90580.1"/>
    <property type="molecule type" value="Genomic_DNA"/>
</dbReference>
<keyword evidence="5" id="KW-1185">Reference proteome</keyword>
<name>A0A4S3J6S1_9EURO</name>
<sequence>MTSRPTTLKQPIALRTEYLAPNTTTIRVKQHSKSWSAGDFTVSTVPTANSPAQTLFTVDGDFASVSQRRRVQDATGLPLFEISRKRLGVTWFVHLPGGREKDDPRPIATIVPQWHALKDKFDVHFKNAARGGVGHGEIILNVRGQDIWKSRAHVYHGDVLVMTSKLKDMVSVYIPGKGPEWEIEVAEGMDLSLASVIGVLLATMLYQGSGKGKAPKPSGEGVDPAFGGRPSQDPHEGSKIQNLDPTLG</sequence>
<dbReference type="VEuPathDB" id="FungiDB:EYZ11_009959"/>
<feature type="region of interest" description="Disordered" evidence="2">
    <location>
        <begin position="210"/>
        <end position="248"/>
    </location>
</feature>
<dbReference type="RefSeq" id="XP_033426150.1">
    <property type="nucleotide sequence ID" value="XM_033570118.1"/>
</dbReference>
<dbReference type="GeneID" id="54328166"/>
<dbReference type="SUPFAM" id="SSF54518">
    <property type="entry name" value="Tubby C-terminal domain-like"/>
    <property type="match status" value="1"/>
</dbReference>
<reference evidence="4 5" key="1">
    <citation type="submission" date="2019-03" db="EMBL/GenBank/DDBJ databases">
        <title>The genome sequence of a newly discovered highly antifungal drug resistant Aspergillus species, Aspergillus tanneri NIH 1004.</title>
        <authorList>
            <person name="Mounaud S."/>
            <person name="Singh I."/>
            <person name="Joardar V."/>
            <person name="Pakala S."/>
            <person name="Pakala S."/>
            <person name="Venepally P."/>
            <person name="Hoover J."/>
            <person name="Nierman W."/>
            <person name="Chung J."/>
            <person name="Losada L."/>
        </authorList>
    </citation>
    <scope>NUCLEOTIDE SEQUENCE [LARGE SCALE GENOMIC DNA]</scope>
    <source>
        <strain evidence="4 5">NIH1004</strain>
    </source>
</reference>